<sequence>MSGKPDREGLSWGYRIGYRIKVLGMHMYGPAQLGDAEDPHRRLERQRAAKVAAARRAREQRGQR</sequence>
<comment type="caution">
    <text evidence="2">The sequence shown here is derived from an EMBL/GenBank/DDBJ whole genome shotgun (WGS) entry which is preliminary data.</text>
</comment>
<reference evidence="2 3" key="1">
    <citation type="submission" date="2020-07" db="EMBL/GenBank/DDBJ databases">
        <title>Sequencing the genomes of 1000 actinobacteria strains.</title>
        <authorList>
            <person name="Klenk H.-P."/>
        </authorList>
    </citation>
    <scope>NUCLEOTIDE SEQUENCE [LARGE SCALE GENOMIC DNA]</scope>
    <source>
        <strain evidence="2 3">DSM 23987</strain>
    </source>
</reference>
<gene>
    <name evidence="2" type="ORF">BJ986_001749</name>
</gene>
<proteinExistence type="predicted"/>
<accession>A0A852WPU1</accession>
<dbReference type="RefSeq" id="WP_179421630.1">
    <property type="nucleotide sequence ID" value="NZ_JACCAB010000001.1"/>
</dbReference>
<protein>
    <submittedName>
        <fullName evidence="2">Uncharacterized protein</fullName>
    </submittedName>
</protein>
<organism evidence="2 3">
    <name type="scientific">Pedococcus badiiscoriae</name>
    <dbReference type="NCBI Taxonomy" id="642776"/>
    <lineage>
        <taxon>Bacteria</taxon>
        <taxon>Bacillati</taxon>
        <taxon>Actinomycetota</taxon>
        <taxon>Actinomycetes</taxon>
        <taxon>Micrococcales</taxon>
        <taxon>Intrasporangiaceae</taxon>
        <taxon>Pedococcus</taxon>
    </lineage>
</organism>
<evidence type="ECO:0000313" key="3">
    <source>
        <dbReference type="Proteomes" id="UP000573599"/>
    </source>
</evidence>
<dbReference type="Proteomes" id="UP000573599">
    <property type="component" value="Unassembled WGS sequence"/>
</dbReference>
<dbReference type="AlphaFoldDB" id="A0A852WPU1"/>
<keyword evidence="3" id="KW-1185">Reference proteome</keyword>
<evidence type="ECO:0000313" key="2">
    <source>
        <dbReference type="EMBL" id="NYG07262.1"/>
    </source>
</evidence>
<feature type="compositionally biased region" description="Basic and acidic residues" evidence="1">
    <location>
        <begin position="37"/>
        <end position="47"/>
    </location>
</feature>
<dbReference type="EMBL" id="JACCAB010000001">
    <property type="protein sequence ID" value="NYG07262.1"/>
    <property type="molecule type" value="Genomic_DNA"/>
</dbReference>
<evidence type="ECO:0000256" key="1">
    <source>
        <dbReference type="SAM" id="MobiDB-lite"/>
    </source>
</evidence>
<name>A0A852WPU1_9MICO</name>
<feature type="region of interest" description="Disordered" evidence="1">
    <location>
        <begin position="30"/>
        <end position="64"/>
    </location>
</feature>